<gene>
    <name evidence="4" type="ORF">FB473_000599</name>
</gene>
<organism evidence="4 5">
    <name type="scientific">Brooklawnia cerclae</name>
    <dbReference type="NCBI Taxonomy" id="349934"/>
    <lineage>
        <taxon>Bacteria</taxon>
        <taxon>Bacillati</taxon>
        <taxon>Actinomycetota</taxon>
        <taxon>Actinomycetes</taxon>
        <taxon>Propionibacteriales</taxon>
        <taxon>Propionibacteriaceae</taxon>
        <taxon>Brooklawnia</taxon>
    </lineage>
</organism>
<keyword evidence="2" id="KW-0378">Hydrolase</keyword>
<dbReference type="PANTHER" id="PTHR43046:SF16">
    <property type="entry name" value="ADP-RIBOSE PYROPHOSPHATASE YJHB-RELATED"/>
    <property type="match status" value="1"/>
</dbReference>
<protein>
    <submittedName>
        <fullName evidence="4">8-oxo-dGTP pyrophosphatase MutT (NUDIX family)</fullName>
    </submittedName>
</protein>
<dbReference type="InterPro" id="IPR000086">
    <property type="entry name" value="NUDIX_hydrolase_dom"/>
</dbReference>
<dbReference type="SUPFAM" id="SSF55811">
    <property type="entry name" value="Nudix"/>
    <property type="match status" value="1"/>
</dbReference>
<evidence type="ECO:0000313" key="4">
    <source>
        <dbReference type="EMBL" id="NIH55954.1"/>
    </source>
</evidence>
<accession>A0ABX0SC41</accession>
<reference evidence="4 5" key="1">
    <citation type="submission" date="2020-02" db="EMBL/GenBank/DDBJ databases">
        <title>Sequencing the genomes of 1000 actinobacteria strains.</title>
        <authorList>
            <person name="Klenk H.-P."/>
        </authorList>
    </citation>
    <scope>NUCLEOTIDE SEQUENCE [LARGE SCALE GENOMIC DNA]</scope>
    <source>
        <strain evidence="4 5">DSM 19609</strain>
    </source>
</reference>
<evidence type="ECO:0000256" key="1">
    <source>
        <dbReference type="ARBA" id="ARBA00001946"/>
    </source>
</evidence>
<evidence type="ECO:0000313" key="5">
    <source>
        <dbReference type="Proteomes" id="UP000749311"/>
    </source>
</evidence>
<dbReference type="RefSeq" id="WP_167164704.1">
    <property type="nucleotide sequence ID" value="NZ_BAAAOO010000002.1"/>
</dbReference>
<comment type="caution">
    <text evidence="4">The sequence shown here is derived from an EMBL/GenBank/DDBJ whole genome shotgun (WGS) entry which is preliminary data.</text>
</comment>
<dbReference type="EMBL" id="JAAMOZ010000001">
    <property type="protein sequence ID" value="NIH55954.1"/>
    <property type="molecule type" value="Genomic_DNA"/>
</dbReference>
<dbReference type="InterPro" id="IPR015797">
    <property type="entry name" value="NUDIX_hydrolase-like_dom_sf"/>
</dbReference>
<dbReference type="Proteomes" id="UP000749311">
    <property type="component" value="Unassembled WGS sequence"/>
</dbReference>
<dbReference type="PANTHER" id="PTHR43046">
    <property type="entry name" value="GDP-MANNOSE MANNOSYL HYDROLASE"/>
    <property type="match status" value="1"/>
</dbReference>
<dbReference type="PROSITE" id="PS51462">
    <property type="entry name" value="NUDIX"/>
    <property type="match status" value="1"/>
</dbReference>
<feature type="domain" description="Nudix hydrolase" evidence="3">
    <location>
        <begin position="19"/>
        <end position="154"/>
    </location>
</feature>
<name>A0ABX0SC41_9ACTN</name>
<dbReference type="CDD" id="cd18879">
    <property type="entry name" value="NUDIX_Hydrolase"/>
    <property type="match status" value="1"/>
</dbReference>
<dbReference type="Gene3D" id="3.90.79.10">
    <property type="entry name" value="Nucleoside Triphosphate Pyrophosphohydrolase"/>
    <property type="match status" value="1"/>
</dbReference>
<evidence type="ECO:0000259" key="3">
    <source>
        <dbReference type="PROSITE" id="PS51462"/>
    </source>
</evidence>
<dbReference type="Pfam" id="PF00293">
    <property type="entry name" value="NUDIX"/>
    <property type="match status" value="1"/>
</dbReference>
<comment type="cofactor">
    <cofactor evidence="1">
        <name>Mg(2+)</name>
        <dbReference type="ChEBI" id="CHEBI:18420"/>
    </cofactor>
</comment>
<proteinExistence type="predicted"/>
<sequence>MATPEFILALRSRIGHDPLWLSGVCAIVLRPWDGPAEVLLVRRSDDGTWTPVKGIMEPGETVPQAAVRECLEETGVRIEVDRLVSVGVVGPVRYDNGDVSTYLNLTVRARWVAGDAHVGDDESTEVGWFALDDLPGGMRAADLAQIRIALDNPADVVLEGLPR</sequence>
<keyword evidence="5" id="KW-1185">Reference proteome</keyword>
<evidence type="ECO:0000256" key="2">
    <source>
        <dbReference type="ARBA" id="ARBA00022801"/>
    </source>
</evidence>